<dbReference type="SUPFAM" id="SSF109604">
    <property type="entry name" value="HD-domain/PDEase-like"/>
    <property type="match status" value="1"/>
</dbReference>
<dbReference type="Pfam" id="PF21447">
    <property type="entry name" value="Ppx-GppA_III"/>
    <property type="match status" value="1"/>
</dbReference>
<organism evidence="4 5">
    <name type="scientific">Methanofollis fontis</name>
    <dbReference type="NCBI Taxonomy" id="2052832"/>
    <lineage>
        <taxon>Archaea</taxon>
        <taxon>Methanobacteriati</taxon>
        <taxon>Methanobacteriota</taxon>
        <taxon>Stenosarchaea group</taxon>
        <taxon>Methanomicrobia</taxon>
        <taxon>Methanomicrobiales</taxon>
        <taxon>Methanomicrobiaceae</taxon>
        <taxon>Methanofollis</taxon>
    </lineage>
</organism>
<feature type="domain" description="Ppx/GppA phosphatase C-terminal" evidence="3">
    <location>
        <begin position="340"/>
        <end position="480"/>
    </location>
</feature>
<keyword evidence="5" id="KW-1185">Reference proteome</keyword>
<dbReference type="Gene3D" id="3.30.420.40">
    <property type="match status" value="1"/>
</dbReference>
<dbReference type="InterPro" id="IPR030673">
    <property type="entry name" value="PyroPPase_GppA_Ppx"/>
</dbReference>
<dbReference type="GO" id="GO:0016787">
    <property type="term" value="F:hydrolase activity"/>
    <property type="evidence" value="ECO:0007669"/>
    <property type="project" value="UniProtKB-KW"/>
</dbReference>
<dbReference type="InterPro" id="IPR003607">
    <property type="entry name" value="HD/PDEase_dom"/>
</dbReference>
<dbReference type="Pfam" id="PF02541">
    <property type="entry name" value="Ppx-GppA"/>
    <property type="match status" value="1"/>
</dbReference>
<dbReference type="InterPro" id="IPR043129">
    <property type="entry name" value="ATPase_NBD"/>
</dbReference>
<dbReference type="PIRSF" id="PIRSF001267">
    <property type="entry name" value="Pyrophosphatase_GppA_Ppx"/>
    <property type="match status" value="1"/>
</dbReference>
<evidence type="ECO:0000256" key="1">
    <source>
        <dbReference type="ARBA" id="ARBA00022801"/>
    </source>
</evidence>
<evidence type="ECO:0000259" key="3">
    <source>
        <dbReference type="Pfam" id="PF21447"/>
    </source>
</evidence>
<feature type="domain" description="Ppx/GppA phosphatase N-terminal" evidence="2">
    <location>
        <begin position="53"/>
        <end position="326"/>
    </location>
</feature>
<evidence type="ECO:0000259" key="2">
    <source>
        <dbReference type="Pfam" id="PF02541"/>
    </source>
</evidence>
<name>A0A483CSX6_9EURY</name>
<dbReference type="AlphaFoldDB" id="A0A483CSX6"/>
<reference evidence="4 5" key="1">
    <citation type="submission" date="2017-11" db="EMBL/GenBank/DDBJ databases">
        <title>Isolation and Characterization of Methanofollis Species from Methane Seep Offshore SW Taiwan.</title>
        <authorList>
            <person name="Teng N.-H."/>
            <person name="Lai M.-C."/>
            <person name="Chen S.-C."/>
        </authorList>
    </citation>
    <scope>NUCLEOTIDE SEQUENCE [LARGE SCALE GENOMIC DNA]</scope>
    <source>
        <strain evidence="4 5">FWC-SCC2</strain>
    </source>
</reference>
<dbReference type="CDD" id="cd00077">
    <property type="entry name" value="HDc"/>
    <property type="match status" value="1"/>
</dbReference>
<sequence>MRCPGMDGRTPRLLAGGRGAVTGEAIPPGGRVVAFVDLGTNSVRLLIVRLDPNGSYAVLTRQKETIRLGEGEFETGLLQPAAMERAVLVCSRFMEVARGFSADEVVAVATSASREAQNRDEFLALLRERAGIAMRVISGVEEARLIHLGVASGGGVGDEEAVFIDIGGGSTEVSVGTHHSSRHRASLRLGAIRLSALFPPDGDGRYGPDTHAAMRVHVLEGVRGALGGFGDIGTLSAFGSSGTIENLAAIAGDKNVLTYNGLCSTIRRLIGMTLAERRVVAGMNPERADIIVGGAVILEVLMAEIGIPEMRISDRGVREGLLIDYLSGIDGFPQGTPLPVRRQGVLQLARLCRADEGHSCEVVRLALRLFDTGGEVGLHSLGETERELLEYAALLHDAGTLISFRGHQNHSCYIIENASLPGLSRREVRIIAQTARFHRKKPPTKKVLEAAGVAGGDARTVRILSSILRIAENLDRSHRGFVRDAVFEKNGNMFRIVVTPGGECDLEIWGLRDALQDVEKGLGKRIDLVIAETD</sequence>
<comment type="caution">
    <text evidence="4">The sequence shown here is derived from an EMBL/GenBank/DDBJ whole genome shotgun (WGS) entry which is preliminary data.</text>
</comment>
<accession>A0A483CSX6</accession>
<dbReference type="Gene3D" id="1.10.3210.10">
    <property type="entry name" value="Hypothetical protein af1432"/>
    <property type="match status" value="1"/>
</dbReference>
<dbReference type="PANTHER" id="PTHR30005">
    <property type="entry name" value="EXOPOLYPHOSPHATASE"/>
    <property type="match status" value="1"/>
</dbReference>
<proteinExistence type="predicted"/>
<dbReference type="InterPro" id="IPR050273">
    <property type="entry name" value="GppA/Ppx_hydrolase"/>
</dbReference>
<dbReference type="Proteomes" id="UP000292580">
    <property type="component" value="Unassembled WGS sequence"/>
</dbReference>
<dbReference type="InterPro" id="IPR003695">
    <property type="entry name" value="Ppx_GppA_N"/>
</dbReference>
<dbReference type="CDD" id="cd24006">
    <property type="entry name" value="ASKHA_NBD_PPX_GppA"/>
    <property type="match status" value="1"/>
</dbReference>
<evidence type="ECO:0000313" key="5">
    <source>
        <dbReference type="Proteomes" id="UP000292580"/>
    </source>
</evidence>
<dbReference type="PANTHER" id="PTHR30005:SF0">
    <property type="entry name" value="RETROGRADE REGULATION PROTEIN 2"/>
    <property type="match status" value="1"/>
</dbReference>
<dbReference type="InterPro" id="IPR048950">
    <property type="entry name" value="Ppx_GppA_C"/>
</dbReference>
<dbReference type="Gene3D" id="3.30.420.150">
    <property type="entry name" value="Exopolyphosphatase. Domain 2"/>
    <property type="match status" value="1"/>
</dbReference>
<dbReference type="SUPFAM" id="SSF53067">
    <property type="entry name" value="Actin-like ATPase domain"/>
    <property type="match status" value="2"/>
</dbReference>
<keyword evidence="1" id="KW-0378">Hydrolase</keyword>
<dbReference type="GO" id="GO:0006357">
    <property type="term" value="P:regulation of transcription by RNA polymerase II"/>
    <property type="evidence" value="ECO:0007669"/>
    <property type="project" value="TreeGrafter"/>
</dbReference>
<evidence type="ECO:0000313" key="4">
    <source>
        <dbReference type="EMBL" id="TAJ43673.1"/>
    </source>
</evidence>
<protein>
    <submittedName>
        <fullName evidence="4">Ppx/GppA family phosphatase</fullName>
    </submittedName>
</protein>
<gene>
    <name evidence="4" type="ORF">CUJ86_10045</name>
</gene>
<dbReference type="EMBL" id="PGCL01000004">
    <property type="protein sequence ID" value="TAJ43673.1"/>
    <property type="molecule type" value="Genomic_DNA"/>
</dbReference>